<keyword evidence="8" id="KW-0391">Immunity</keyword>
<dbReference type="SUPFAM" id="SSF52200">
    <property type="entry name" value="Toll/Interleukin receptor TIR domain"/>
    <property type="match status" value="1"/>
</dbReference>
<dbReference type="InterPro" id="IPR017241">
    <property type="entry name" value="Toll-like_receptor"/>
</dbReference>
<gene>
    <name evidence="13" type="ORF">OFUS_LOCUS3897</name>
</gene>
<evidence type="ECO:0000256" key="12">
    <source>
        <dbReference type="ARBA" id="ARBA00023180"/>
    </source>
</evidence>
<dbReference type="InterPro" id="IPR035897">
    <property type="entry name" value="Toll_tir_struct_dom_sf"/>
</dbReference>
<dbReference type="SMART" id="SM00369">
    <property type="entry name" value="LRR_TYP"/>
    <property type="match status" value="5"/>
</dbReference>
<comment type="subcellular location">
    <subcellularLocation>
        <location evidence="1">Membrane</location>
        <topology evidence="1">Single-pass type I membrane protein</topology>
    </subcellularLocation>
</comment>
<keyword evidence="9" id="KW-1133">Transmembrane helix</keyword>
<dbReference type="SMART" id="SM00255">
    <property type="entry name" value="TIR"/>
    <property type="match status" value="1"/>
</dbReference>
<dbReference type="FunFam" id="3.40.50.10140:FF:000001">
    <property type="entry name" value="Toll-like receptor 2"/>
    <property type="match status" value="1"/>
</dbReference>
<proteinExistence type="inferred from homology"/>
<organism evidence="13 14">
    <name type="scientific">Owenia fusiformis</name>
    <name type="common">Polychaete worm</name>
    <dbReference type="NCBI Taxonomy" id="6347"/>
    <lineage>
        <taxon>Eukaryota</taxon>
        <taxon>Metazoa</taxon>
        <taxon>Spiralia</taxon>
        <taxon>Lophotrochozoa</taxon>
        <taxon>Annelida</taxon>
        <taxon>Polychaeta</taxon>
        <taxon>Sedentaria</taxon>
        <taxon>Canalipalpata</taxon>
        <taxon>Sabellida</taxon>
        <taxon>Oweniida</taxon>
        <taxon>Oweniidae</taxon>
        <taxon>Owenia</taxon>
    </lineage>
</organism>
<dbReference type="GO" id="GO:0002224">
    <property type="term" value="P:toll-like receptor signaling pathway"/>
    <property type="evidence" value="ECO:0007669"/>
    <property type="project" value="InterPro"/>
</dbReference>
<reference evidence="13" key="1">
    <citation type="submission" date="2022-03" db="EMBL/GenBank/DDBJ databases">
        <authorList>
            <person name="Martin C."/>
        </authorList>
    </citation>
    <scope>NUCLEOTIDE SEQUENCE</scope>
</reference>
<evidence type="ECO:0000256" key="1">
    <source>
        <dbReference type="ARBA" id="ARBA00004479"/>
    </source>
</evidence>
<evidence type="ECO:0000256" key="2">
    <source>
        <dbReference type="ARBA" id="ARBA00009634"/>
    </source>
</evidence>
<evidence type="ECO:0000313" key="14">
    <source>
        <dbReference type="Proteomes" id="UP000749559"/>
    </source>
</evidence>
<keyword evidence="12" id="KW-0325">Glycoprotein</keyword>
<dbReference type="GO" id="GO:0004888">
    <property type="term" value="F:transmembrane signaling receptor activity"/>
    <property type="evidence" value="ECO:0007669"/>
    <property type="project" value="InterPro"/>
</dbReference>
<dbReference type="PROSITE" id="PS50104">
    <property type="entry name" value="TIR"/>
    <property type="match status" value="1"/>
</dbReference>
<keyword evidence="7" id="KW-0677">Repeat</keyword>
<dbReference type="InterPro" id="IPR000157">
    <property type="entry name" value="TIR_dom"/>
</dbReference>
<dbReference type="Pfam" id="PF01582">
    <property type="entry name" value="TIR"/>
    <property type="match status" value="1"/>
</dbReference>
<evidence type="ECO:0000256" key="11">
    <source>
        <dbReference type="ARBA" id="ARBA00023170"/>
    </source>
</evidence>
<dbReference type="GO" id="GO:0045087">
    <property type="term" value="P:innate immune response"/>
    <property type="evidence" value="ECO:0007669"/>
    <property type="project" value="UniProtKB-KW"/>
</dbReference>
<evidence type="ECO:0000256" key="7">
    <source>
        <dbReference type="ARBA" id="ARBA00022737"/>
    </source>
</evidence>
<dbReference type="AlphaFoldDB" id="A0A8J1TGV1"/>
<comment type="similarity">
    <text evidence="2">Belongs to the Toll-like receptor family.</text>
</comment>
<protein>
    <submittedName>
        <fullName evidence="13">Uncharacterized protein</fullName>
    </submittedName>
</protein>
<dbReference type="PROSITE" id="PS51450">
    <property type="entry name" value="LRR"/>
    <property type="match status" value="2"/>
</dbReference>
<dbReference type="OrthoDB" id="1526598at2759"/>
<dbReference type="GO" id="GO:0005886">
    <property type="term" value="C:plasma membrane"/>
    <property type="evidence" value="ECO:0007669"/>
    <property type="project" value="TreeGrafter"/>
</dbReference>
<accession>A0A8J1TGV1</accession>
<dbReference type="Pfam" id="PF00560">
    <property type="entry name" value="LRR_1"/>
    <property type="match status" value="1"/>
</dbReference>
<evidence type="ECO:0000256" key="9">
    <source>
        <dbReference type="ARBA" id="ARBA00022989"/>
    </source>
</evidence>
<evidence type="ECO:0000256" key="6">
    <source>
        <dbReference type="ARBA" id="ARBA00022729"/>
    </source>
</evidence>
<keyword evidence="3" id="KW-0399">Innate immunity</keyword>
<name>A0A8J1TGV1_OWEFU</name>
<dbReference type="Proteomes" id="UP000749559">
    <property type="component" value="Unassembled WGS sequence"/>
</dbReference>
<evidence type="ECO:0000256" key="4">
    <source>
        <dbReference type="ARBA" id="ARBA00022614"/>
    </source>
</evidence>
<evidence type="ECO:0000256" key="8">
    <source>
        <dbReference type="ARBA" id="ARBA00022859"/>
    </source>
</evidence>
<dbReference type="PANTHER" id="PTHR24365:SF522">
    <property type="entry name" value="LOW QUALITY PROTEIN: TOLL-LIKE RECEPTOR 13-RELATED"/>
    <property type="match status" value="1"/>
</dbReference>
<dbReference type="Gene3D" id="3.40.50.10140">
    <property type="entry name" value="Toll/interleukin-1 receptor homology (TIR) domain"/>
    <property type="match status" value="1"/>
</dbReference>
<comment type="caution">
    <text evidence="13">The sequence shown here is derived from an EMBL/GenBank/DDBJ whole genome shotgun (WGS) entry which is preliminary data.</text>
</comment>
<keyword evidence="4" id="KW-0433">Leucine-rich repeat</keyword>
<evidence type="ECO:0000256" key="3">
    <source>
        <dbReference type="ARBA" id="ARBA00022588"/>
    </source>
</evidence>
<dbReference type="PIRSF" id="PIRSF037595">
    <property type="entry name" value="Toll-like_receptor"/>
    <property type="match status" value="1"/>
</dbReference>
<sequence length="814" mass="94023">MEYRKHAQWSFMPLLLCICIAIVESTGSVETLNQIAAKLGECPVECDCELRTDHVKRNTTRTLVVVKCSLGETPLDSVLQNVLANTTHLYVNGGHKRVGSITPGSFQRFINLKVLEIVSFEISKLSNDTFYGLASLETLIMKDNMKLVTLEACVFCPLRNLRHLSLWGCPRLSLRISTSDVPKALCGLNKATIETLILHRINKVEYKGSSYFLPRYLQCLHGSNLKSLDLSYNWISLIYAGLSNMLPHLEYITIAQNNIIGDYRAGFDIIKFTKLKRLILSYQNFYWDTFNDGDPNTEGDHPVFREQREKSINTTDLDISKIGRTLDEAIAKGDKVNSDNTVKDFAIDPYCSPFSFPLPKDLVEIKIDNFRPGLEIQRGICFAENSLRKLNVANANIPIFRGPVKGFNQLEELDMRHNLIGVREDIARDAFYFLPSLRVLLLGNNNLGRCLSNDTDGLTFSQLPKLEELDLSSNNIISLPSDMFKSLANLRKLNISGNKIVSFHVNFNHNPWMIVFDLSNNELRSLSAGNRETFDSLFNKHGELFHVDLTDNNFMCSCKSESSEYLKWFKETKPFLKSYDEYECFFSEDDATYRISNLDTNHYRTICDYANILIAKLVAGFVSLGIVIAITTKLIHFYRWRIRYWNFAFKQLWKRYRYKRYIEGHEIKYDAFVSFQNDDLNWIRNELCKNIEDTGDFKLCIHHRDFVVGEFILDNIVNAIQSSRQTIIVVSEKYLNSNYTHFELQMAYSMMIDKGVDIIIAVVLDPIEGLLRHPNMTSTLKRLLMQKTYIQWETHDFWERLKLKLNDKNRSFDI</sequence>
<keyword evidence="11" id="KW-0675">Receptor</keyword>
<evidence type="ECO:0000313" key="13">
    <source>
        <dbReference type="EMBL" id="CAH1776753.1"/>
    </source>
</evidence>
<dbReference type="SUPFAM" id="SSF52058">
    <property type="entry name" value="L domain-like"/>
    <property type="match status" value="2"/>
</dbReference>
<dbReference type="InterPro" id="IPR032675">
    <property type="entry name" value="LRR_dom_sf"/>
</dbReference>
<dbReference type="Pfam" id="PF13855">
    <property type="entry name" value="LRR_8"/>
    <property type="match status" value="2"/>
</dbReference>
<dbReference type="InterPro" id="IPR001611">
    <property type="entry name" value="Leu-rich_rpt"/>
</dbReference>
<dbReference type="Gene3D" id="3.80.10.10">
    <property type="entry name" value="Ribonuclease Inhibitor"/>
    <property type="match status" value="2"/>
</dbReference>
<evidence type="ECO:0000256" key="10">
    <source>
        <dbReference type="ARBA" id="ARBA00023136"/>
    </source>
</evidence>
<keyword evidence="5" id="KW-0812">Transmembrane</keyword>
<keyword evidence="6" id="KW-0732">Signal</keyword>
<dbReference type="InterPro" id="IPR003591">
    <property type="entry name" value="Leu-rich_rpt_typical-subtyp"/>
</dbReference>
<keyword evidence="10" id="KW-0472">Membrane</keyword>
<keyword evidence="14" id="KW-1185">Reference proteome</keyword>
<dbReference type="PANTHER" id="PTHR24365">
    <property type="entry name" value="TOLL-LIKE RECEPTOR"/>
    <property type="match status" value="1"/>
</dbReference>
<dbReference type="EMBL" id="CAIIXF020000002">
    <property type="protein sequence ID" value="CAH1776753.1"/>
    <property type="molecule type" value="Genomic_DNA"/>
</dbReference>
<evidence type="ECO:0000256" key="5">
    <source>
        <dbReference type="ARBA" id="ARBA00022692"/>
    </source>
</evidence>